<accession>A0A7X1FVE7</accession>
<keyword evidence="6" id="KW-1185">Reference proteome</keyword>
<comment type="caution">
    <text evidence="5">The sequence shown here is derived from an EMBL/GenBank/DDBJ whole genome shotgun (WGS) entry which is preliminary data.</text>
</comment>
<proteinExistence type="inferred from homology"/>
<feature type="domain" description="Ketoreductase" evidence="4">
    <location>
        <begin position="8"/>
        <end position="191"/>
    </location>
</feature>
<dbReference type="Proteomes" id="UP000551327">
    <property type="component" value="Unassembled WGS sequence"/>
</dbReference>
<evidence type="ECO:0000256" key="1">
    <source>
        <dbReference type="ARBA" id="ARBA00006484"/>
    </source>
</evidence>
<keyword evidence="2" id="KW-0560">Oxidoreductase</keyword>
<dbReference type="PRINTS" id="PR00081">
    <property type="entry name" value="GDHRDH"/>
</dbReference>
<dbReference type="InterPro" id="IPR057326">
    <property type="entry name" value="KR_dom"/>
</dbReference>
<dbReference type="FunFam" id="3.40.50.720:FF:000047">
    <property type="entry name" value="NADP-dependent L-serine/L-allo-threonine dehydrogenase"/>
    <property type="match status" value="1"/>
</dbReference>
<dbReference type="RefSeq" id="WP_185677580.1">
    <property type="nucleotide sequence ID" value="NZ_JACLAX010000001.1"/>
</dbReference>
<dbReference type="InterPro" id="IPR002347">
    <property type="entry name" value="SDR_fam"/>
</dbReference>
<sequence>MKDPLIDKVALITGGGSGIGAAAARALSAHGATVAITGRRRDRLEAVVAAITSAGGHAVAIQSDVADETSACAAVAEAVAQLGRLDIVINSAGVNEAGGIGTLDLAGWRKVIDINLWGTIYTCKAALPHLRAAGGGDIINISSTAGRRAAGLFASYATSKHAVNGFTESIRQELGGENIRVCVIEPGATETEIAGSVSDPAWAAMMQQHVSKAGAMQADDIAEAIIFTLTLPRRANVSQLLIRPTTDTAPM</sequence>
<comment type="similarity">
    <text evidence="1 3">Belongs to the short-chain dehydrogenases/reductases (SDR) family.</text>
</comment>
<gene>
    <name evidence="5" type="ORF">H7F53_00910</name>
</gene>
<dbReference type="EMBL" id="JACLAX010000001">
    <property type="protein sequence ID" value="MBC2667701.1"/>
    <property type="molecule type" value="Genomic_DNA"/>
</dbReference>
<dbReference type="Gene3D" id="3.40.50.720">
    <property type="entry name" value="NAD(P)-binding Rossmann-like Domain"/>
    <property type="match status" value="1"/>
</dbReference>
<dbReference type="SUPFAM" id="SSF51735">
    <property type="entry name" value="NAD(P)-binding Rossmann-fold domains"/>
    <property type="match status" value="1"/>
</dbReference>
<dbReference type="GO" id="GO:0016616">
    <property type="term" value="F:oxidoreductase activity, acting on the CH-OH group of donors, NAD or NADP as acceptor"/>
    <property type="evidence" value="ECO:0007669"/>
    <property type="project" value="UniProtKB-ARBA"/>
</dbReference>
<dbReference type="GO" id="GO:0016020">
    <property type="term" value="C:membrane"/>
    <property type="evidence" value="ECO:0007669"/>
    <property type="project" value="TreeGrafter"/>
</dbReference>
<evidence type="ECO:0000256" key="2">
    <source>
        <dbReference type="ARBA" id="ARBA00023002"/>
    </source>
</evidence>
<evidence type="ECO:0000259" key="4">
    <source>
        <dbReference type="SMART" id="SM00822"/>
    </source>
</evidence>
<evidence type="ECO:0000313" key="5">
    <source>
        <dbReference type="EMBL" id="MBC2667701.1"/>
    </source>
</evidence>
<dbReference type="PANTHER" id="PTHR44196:SF1">
    <property type="entry name" value="DEHYDROGENASE_REDUCTASE SDR FAMILY MEMBER 7B"/>
    <property type="match status" value="1"/>
</dbReference>
<evidence type="ECO:0000313" key="6">
    <source>
        <dbReference type="Proteomes" id="UP000551327"/>
    </source>
</evidence>
<dbReference type="AlphaFoldDB" id="A0A7X1FVE7"/>
<protein>
    <submittedName>
        <fullName evidence="5">SDR family NAD(P)-dependent oxidoreductase</fullName>
    </submittedName>
</protein>
<reference evidence="5 6" key="1">
    <citation type="submission" date="2020-08" db="EMBL/GenBank/DDBJ databases">
        <title>The genome sequence of type strain Novosphingobium piscinae KCTC 42194.</title>
        <authorList>
            <person name="Liu Y."/>
        </authorList>
    </citation>
    <scope>NUCLEOTIDE SEQUENCE [LARGE SCALE GENOMIC DNA]</scope>
    <source>
        <strain evidence="5 6">KCTC 42194</strain>
    </source>
</reference>
<dbReference type="InterPro" id="IPR020904">
    <property type="entry name" value="Sc_DH/Rdtase_CS"/>
</dbReference>
<dbReference type="PRINTS" id="PR00080">
    <property type="entry name" value="SDRFAMILY"/>
</dbReference>
<dbReference type="SMART" id="SM00822">
    <property type="entry name" value="PKS_KR"/>
    <property type="match status" value="1"/>
</dbReference>
<organism evidence="5 6">
    <name type="scientific">Novosphingobium piscinae</name>
    <dbReference type="NCBI Taxonomy" id="1507448"/>
    <lineage>
        <taxon>Bacteria</taxon>
        <taxon>Pseudomonadati</taxon>
        <taxon>Pseudomonadota</taxon>
        <taxon>Alphaproteobacteria</taxon>
        <taxon>Sphingomonadales</taxon>
        <taxon>Sphingomonadaceae</taxon>
        <taxon>Novosphingobium</taxon>
    </lineage>
</organism>
<dbReference type="Pfam" id="PF00106">
    <property type="entry name" value="adh_short"/>
    <property type="match status" value="1"/>
</dbReference>
<evidence type="ECO:0000256" key="3">
    <source>
        <dbReference type="RuleBase" id="RU000363"/>
    </source>
</evidence>
<name>A0A7X1FVE7_9SPHN</name>
<dbReference type="PANTHER" id="PTHR44196">
    <property type="entry name" value="DEHYDROGENASE/REDUCTASE SDR FAMILY MEMBER 7B"/>
    <property type="match status" value="1"/>
</dbReference>
<dbReference type="InterPro" id="IPR036291">
    <property type="entry name" value="NAD(P)-bd_dom_sf"/>
</dbReference>
<dbReference type="PROSITE" id="PS00061">
    <property type="entry name" value="ADH_SHORT"/>
    <property type="match status" value="1"/>
</dbReference>